<keyword evidence="5" id="KW-0255">Endonuclease</keyword>
<dbReference type="Proteomes" id="UP001225906">
    <property type="component" value="Unassembled WGS sequence"/>
</dbReference>
<dbReference type="InterPro" id="IPR052021">
    <property type="entry name" value="Type-I_RS_S_subunit"/>
</dbReference>
<dbReference type="EMBL" id="JAVCAP010000015">
    <property type="protein sequence ID" value="MDP8567829.1"/>
    <property type="molecule type" value="Genomic_DNA"/>
</dbReference>
<accession>A0ABT9JTI4</accession>
<evidence type="ECO:0000259" key="4">
    <source>
        <dbReference type="Pfam" id="PF01420"/>
    </source>
</evidence>
<dbReference type="PANTHER" id="PTHR30408:SF12">
    <property type="entry name" value="TYPE I RESTRICTION ENZYME MJAVIII SPECIFICITY SUBUNIT"/>
    <property type="match status" value="1"/>
</dbReference>
<evidence type="ECO:0000256" key="1">
    <source>
        <dbReference type="ARBA" id="ARBA00010923"/>
    </source>
</evidence>
<comment type="caution">
    <text evidence="5">The sequence shown here is derived from an EMBL/GenBank/DDBJ whole genome shotgun (WGS) entry which is preliminary data.</text>
</comment>
<proteinExistence type="inferred from homology"/>
<keyword evidence="6" id="KW-1185">Reference proteome</keyword>
<evidence type="ECO:0000313" key="6">
    <source>
        <dbReference type="Proteomes" id="UP001225906"/>
    </source>
</evidence>
<dbReference type="CDD" id="cd17289">
    <property type="entry name" value="RMtype1_S_BamJRS5ORF1993P-TRD1-CR1_like"/>
    <property type="match status" value="1"/>
</dbReference>
<dbReference type="RefSeq" id="WP_306389552.1">
    <property type="nucleotide sequence ID" value="NZ_JAVCAP010000015.1"/>
</dbReference>
<protein>
    <submittedName>
        <fullName evidence="5">Restriction endonuclease subunit S</fullName>
        <ecNumber evidence="5">3.1.21.-</ecNumber>
    </submittedName>
</protein>
<name>A0ABT9JTI4_9PROT</name>
<reference evidence="6" key="1">
    <citation type="journal article" date="2019" name="Int. J. Syst. Evol. Microbiol.">
        <title>The Global Catalogue of Microorganisms (GCM) 10K type strain sequencing project: providing services to taxonomists for standard genome sequencing and annotation.</title>
        <authorList>
            <consortium name="The Broad Institute Genomics Platform"/>
            <consortium name="The Broad Institute Genome Sequencing Center for Infectious Disease"/>
            <person name="Wu L."/>
            <person name="Ma J."/>
        </authorList>
    </citation>
    <scope>NUCLEOTIDE SEQUENCE [LARGE SCALE GENOMIC DNA]</scope>
    <source>
        <strain evidence="6">VKM B-3159</strain>
    </source>
</reference>
<dbReference type="GO" id="GO:0004519">
    <property type="term" value="F:endonuclease activity"/>
    <property type="evidence" value="ECO:0007669"/>
    <property type="project" value="UniProtKB-KW"/>
</dbReference>
<keyword evidence="5" id="KW-0540">Nuclease</keyword>
<keyword evidence="5" id="KW-0378">Hydrolase</keyword>
<feature type="domain" description="Type I restriction modification DNA specificity" evidence="4">
    <location>
        <begin position="1"/>
        <end position="185"/>
    </location>
</feature>
<evidence type="ECO:0000256" key="2">
    <source>
        <dbReference type="ARBA" id="ARBA00022747"/>
    </source>
</evidence>
<dbReference type="EC" id="3.1.21.-" evidence="5"/>
<dbReference type="GO" id="GO:0016787">
    <property type="term" value="F:hydrolase activity"/>
    <property type="evidence" value="ECO:0007669"/>
    <property type="project" value="UniProtKB-KW"/>
</dbReference>
<dbReference type="CDD" id="cd17273">
    <property type="entry name" value="RMtype1_S_EcoJA69PI-TRD1-CR1_like"/>
    <property type="match status" value="1"/>
</dbReference>
<evidence type="ECO:0000256" key="3">
    <source>
        <dbReference type="ARBA" id="ARBA00023125"/>
    </source>
</evidence>
<dbReference type="PANTHER" id="PTHR30408">
    <property type="entry name" value="TYPE-1 RESTRICTION ENZYME ECOKI SPECIFICITY PROTEIN"/>
    <property type="match status" value="1"/>
</dbReference>
<dbReference type="Pfam" id="PF01420">
    <property type="entry name" value="Methylase_S"/>
    <property type="match status" value="2"/>
</dbReference>
<keyword evidence="3" id="KW-0238">DNA-binding</keyword>
<comment type="similarity">
    <text evidence="1">Belongs to the type-I restriction system S methylase family.</text>
</comment>
<keyword evidence="2" id="KW-0680">Restriction system</keyword>
<dbReference type="Gene3D" id="1.10.287.1120">
    <property type="entry name" value="Bipartite methylase S protein"/>
    <property type="match status" value="1"/>
</dbReference>
<organism evidence="5 6">
    <name type="scientific">Methylophilus aquaticus</name>
    <dbReference type="NCBI Taxonomy" id="1971610"/>
    <lineage>
        <taxon>Bacteria</taxon>
        <taxon>Pseudomonadati</taxon>
        <taxon>Pseudomonadota</taxon>
        <taxon>Betaproteobacteria</taxon>
        <taxon>Nitrosomonadales</taxon>
        <taxon>Methylophilaceae</taxon>
        <taxon>Methylophilus</taxon>
    </lineage>
</organism>
<evidence type="ECO:0000313" key="5">
    <source>
        <dbReference type="EMBL" id="MDP8567829.1"/>
    </source>
</evidence>
<dbReference type="InterPro" id="IPR000055">
    <property type="entry name" value="Restrct_endonuc_typeI_TRD"/>
</dbReference>
<gene>
    <name evidence="5" type="ORF">Q9291_08195</name>
</gene>
<dbReference type="InterPro" id="IPR044946">
    <property type="entry name" value="Restrct_endonuc_typeI_TRD_sf"/>
</dbReference>
<dbReference type="Gene3D" id="3.90.220.20">
    <property type="entry name" value="DNA methylase specificity domains"/>
    <property type="match status" value="2"/>
</dbReference>
<sequence>MSEWQEIKLGELVDIGSSKRVFYEDYVNAGIPFYRSKEVIEKHNGNDISTDLFITKEKFEQIKAKYGAPIAGDLLLTSVGTLGIPYIVEDGEEFYFKDGNLTWFKNYKSNLHNKFLYYWIISPIGKNALDMMSIGSTQAALTIQGLKNLDFHAPPVEEQKAIASVLSSLDDKIDLLHRQNNTLERMAETLFRQWFVEEAQEDWEEGTLDDLISVKGGTTPSTKEPSFWNGNINWTSPRDLSNQQSVFMFDTERKITEKGLAKIGSGLLPVGTLLMSSRAPIGYLAISDIPVAINQGYIAIVCDKLVSNYFMYLWCKVNMEQIKNAGNGSTFEEISKSNFRELSTLKPSKEAITKFDETVAQIFAKIKTNQQQIQTLEKLRDNLLPKLMSGEVRVNLS</sequence>
<dbReference type="SUPFAM" id="SSF116734">
    <property type="entry name" value="DNA methylase specificity domain"/>
    <property type="match status" value="2"/>
</dbReference>
<feature type="domain" description="Type I restriction modification DNA specificity" evidence="4">
    <location>
        <begin position="201"/>
        <end position="377"/>
    </location>
</feature>